<dbReference type="Gene3D" id="2.60.120.620">
    <property type="entry name" value="q2cbj1_9rhob like domain"/>
    <property type="match status" value="1"/>
</dbReference>
<evidence type="ECO:0000256" key="2">
    <source>
        <dbReference type="ARBA" id="ARBA00022723"/>
    </source>
</evidence>
<feature type="domain" description="Prolyl 4-hydroxylase alpha subunit" evidence="6">
    <location>
        <begin position="40"/>
        <end position="244"/>
    </location>
</feature>
<evidence type="ECO:0000313" key="10">
    <source>
        <dbReference type="Proteomes" id="UP000614334"/>
    </source>
</evidence>
<protein>
    <submittedName>
        <fullName evidence="9">Prolyl 4-hydroxylase alpha subunit-like protein</fullName>
    </submittedName>
</protein>
<gene>
    <name evidence="9" type="ORF">RHS01_05216</name>
    <name evidence="8" type="ORF">RHS03_06846</name>
    <name evidence="7" type="ORF">RHS04_06917</name>
</gene>
<dbReference type="Pfam" id="PF13640">
    <property type="entry name" value="2OG-FeII_Oxy_3"/>
    <property type="match status" value="1"/>
</dbReference>
<dbReference type="GO" id="GO:0005506">
    <property type="term" value="F:iron ion binding"/>
    <property type="evidence" value="ECO:0007669"/>
    <property type="project" value="InterPro"/>
</dbReference>
<dbReference type="PANTHER" id="PTHR10869">
    <property type="entry name" value="PROLYL 4-HYDROXYLASE ALPHA SUBUNIT"/>
    <property type="match status" value="1"/>
</dbReference>
<evidence type="ECO:0000256" key="5">
    <source>
        <dbReference type="ARBA" id="ARBA00023004"/>
    </source>
</evidence>
<reference evidence="9" key="1">
    <citation type="submission" date="2020-09" db="EMBL/GenBank/DDBJ databases">
        <title>Comparative genome analyses of four rice-infecting Rhizoctonia solani isolates reveal extensive enrichment of homogalacturonan modification genes.</title>
        <authorList>
            <person name="Lee D.-Y."/>
            <person name="Jeon J."/>
            <person name="Kim K.-T."/>
            <person name="Cheong K."/>
            <person name="Song H."/>
            <person name="Choi G."/>
            <person name="Ko J."/>
            <person name="Opiyo S.O."/>
            <person name="Zuo S."/>
            <person name="Madhav S."/>
            <person name="Lee Y.-H."/>
            <person name="Wang G.-L."/>
        </authorList>
    </citation>
    <scope>NUCLEOTIDE SEQUENCE</scope>
    <source>
        <strain evidence="9">AG1-IA B2</strain>
        <strain evidence="8">AG1-IA WGL</strain>
        <strain evidence="7">AG1-IA YN-7</strain>
    </source>
</reference>
<keyword evidence="2" id="KW-0479">Metal-binding</keyword>
<name>A0A8H7IHD4_9AGAM</name>
<evidence type="ECO:0000256" key="4">
    <source>
        <dbReference type="ARBA" id="ARBA00023002"/>
    </source>
</evidence>
<dbReference type="InterPro" id="IPR006620">
    <property type="entry name" value="Pro_4_hyd_alph"/>
</dbReference>
<dbReference type="AlphaFoldDB" id="A0A8H7IHD4"/>
<dbReference type="SMART" id="SM00702">
    <property type="entry name" value="P4Hc"/>
    <property type="match status" value="1"/>
</dbReference>
<keyword evidence="5" id="KW-0408">Iron</keyword>
<dbReference type="GO" id="GO:0031418">
    <property type="term" value="F:L-ascorbic acid binding"/>
    <property type="evidence" value="ECO:0007669"/>
    <property type="project" value="InterPro"/>
</dbReference>
<dbReference type="PANTHER" id="PTHR10869:SF241">
    <property type="entry name" value="FE2OG DIOXYGENASE DOMAIN-CONTAINING PROTEIN"/>
    <property type="match status" value="1"/>
</dbReference>
<comment type="caution">
    <text evidence="9">The sequence shown here is derived from an EMBL/GenBank/DDBJ whole genome shotgun (WGS) entry which is preliminary data.</text>
</comment>
<dbReference type="Proteomes" id="UP000614334">
    <property type="component" value="Unassembled WGS sequence"/>
</dbReference>
<dbReference type="GO" id="GO:0004656">
    <property type="term" value="F:procollagen-proline 4-dioxygenase activity"/>
    <property type="evidence" value="ECO:0007669"/>
    <property type="project" value="TreeGrafter"/>
</dbReference>
<organism evidence="9 10">
    <name type="scientific">Rhizoctonia solani</name>
    <dbReference type="NCBI Taxonomy" id="456999"/>
    <lineage>
        <taxon>Eukaryota</taxon>
        <taxon>Fungi</taxon>
        <taxon>Dikarya</taxon>
        <taxon>Basidiomycota</taxon>
        <taxon>Agaricomycotina</taxon>
        <taxon>Agaricomycetes</taxon>
        <taxon>Cantharellales</taxon>
        <taxon>Ceratobasidiaceae</taxon>
        <taxon>Rhizoctonia</taxon>
    </lineage>
</organism>
<comment type="cofactor">
    <cofactor evidence="1">
        <name>L-ascorbate</name>
        <dbReference type="ChEBI" id="CHEBI:38290"/>
    </cofactor>
</comment>
<evidence type="ECO:0000256" key="3">
    <source>
        <dbReference type="ARBA" id="ARBA00022964"/>
    </source>
</evidence>
<accession>A0A8H7IHD4</accession>
<dbReference type="GO" id="GO:0005783">
    <property type="term" value="C:endoplasmic reticulum"/>
    <property type="evidence" value="ECO:0007669"/>
    <property type="project" value="TreeGrafter"/>
</dbReference>
<keyword evidence="4" id="KW-0560">Oxidoreductase</keyword>
<dbReference type="EMBL" id="JACYCD010000236">
    <property type="protein sequence ID" value="KAF8699847.1"/>
    <property type="molecule type" value="Genomic_DNA"/>
</dbReference>
<evidence type="ECO:0000313" key="8">
    <source>
        <dbReference type="EMBL" id="KAF8699847.1"/>
    </source>
</evidence>
<dbReference type="OrthoDB" id="69177at2759"/>
<dbReference type="InterPro" id="IPR045054">
    <property type="entry name" value="P4HA-like"/>
</dbReference>
<evidence type="ECO:0000259" key="6">
    <source>
        <dbReference type="SMART" id="SM00702"/>
    </source>
</evidence>
<dbReference type="InterPro" id="IPR044862">
    <property type="entry name" value="Pro_4_hyd_alph_FE2OG_OXY"/>
</dbReference>
<evidence type="ECO:0000256" key="1">
    <source>
        <dbReference type="ARBA" id="ARBA00001961"/>
    </source>
</evidence>
<dbReference type="Proteomes" id="UP000650582">
    <property type="component" value="Unassembled WGS sequence"/>
</dbReference>
<keyword evidence="3" id="KW-0223">Dioxygenase</keyword>
<dbReference type="EMBL" id="JACYCC010000128">
    <property type="protein sequence ID" value="KAF8674950.1"/>
    <property type="molecule type" value="Genomic_DNA"/>
</dbReference>
<proteinExistence type="predicted"/>
<dbReference type="Proteomes" id="UP000602905">
    <property type="component" value="Unassembled WGS sequence"/>
</dbReference>
<dbReference type="EMBL" id="JACYCF010000008">
    <property type="protein sequence ID" value="KAF8755535.1"/>
    <property type="molecule type" value="Genomic_DNA"/>
</dbReference>
<evidence type="ECO:0000313" key="7">
    <source>
        <dbReference type="EMBL" id="KAF8674950.1"/>
    </source>
</evidence>
<sequence length="263" mass="29408">MSSPPSSTPSNNSVATPDVTRLDFGKLGLPEYRNKWVAHDAINVIDNLFSAQDCQRFLRAAETEHTWSQATHSGTYNKSTKFRNSSRIIFDSSTLASELFTRVKPYLSSIERLQTSPLHAQFANGVTYLTDPPAMMIGFNERLRFLKYSPGQYFRKHCDGNYHDPGSGRISYYTLQLYLNDVSPDQGGSTRFWGSPCSSGEHAPYVDVQPKLGRALVFEQAGLLHSGQDVFSGGEKYTIRAELMYEVIHEGAEVVEGDNIAFE</sequence>
<evidence type="ECO:0000313" key="9">
    <source>
        <dbReference type="EMBL" id="KAF8755535.1"/>
    </source>
</evidence>